<sequence length="546" mass="61150">MYYPNIVEKFCEYEQTKPDQLFLAEPVKGVYQTFTWKQAGEQIRSMAAALNAMGFGKDDKIAILSKNCAHWIMSDLAIAMAGCVSVPLYPNISAETLQEIILHSESKAIFIGKLDQPEQIRKGVPDTLEQISFPFYPNAGCMNWDELVATHLPLNGIPQLDPEALACIVYTSGTTGQAKGVMHTYHAMAFAVNAFLKNFPTIQTEILFSYLPLCHVAERMLVECGTIFTGSTVYFVESLDTFATNLAYTQPTIFLAVPRIWEKMQEGILKKMPQKKLDRLLSIPLVSTLIKKTIRKKLGLGRARHIFTGASPINPALLYWYAKLGIIIQEAYGMTENVALSHVNKKMSAKFGTVGQPYAGVMVRLGKDNEVQVKSDASMLGYYKEPELSAQCFEDGFLKTGDEGSIDAEGYLTITGRIKDQFKTGKGKYITPAPIENQLLTHPYLGQVCVIGSGQPAAMVLCTLTEQVIDKDQEVLKKELSKLLDDLNQTLEHHEQLARLIVCKEEWTIQNGLLTPTLKIKRKNIDIQYSDRYPEWYRAAELVVFE</sequence>
<reference evidence="5 6" key="1">
    <citation type="submission" date="2019-03" db="EMBL/GenBank/DDBJ databases">
        <title>Genomic Encyclopedia of Archaeal and Bacterial Type Strains, Phase II (KMG-II): from individual species to whole genera.</title>
        <authorList>
            <person name="Goeker M."/>
        </authorList>
    </citation>
    <scope>NUCLEOTIDE SEQUENCE [LARGE SCALE GENOMIC DNA]</scope>
    <source>
        <strain evidence="5 6">DSM 28323</strain>
    </source>
</reference>
<dbReference type="PANTHER" id="PTHR43272:SF33">
    <property type="entry name" value="AMP-BINDING DOMAIN-CONTAINING PROTEIN-RELATED"/>
    <property type="match status" value="1"/>
</dbReference>
<gene>
    <name evidence="5" type="ORF">BC659_1428</name>
</gene>
<dbReference type="RefSeq" id="WP_162847372.1">
    <property type="nucleotide sequence ID" value="NZ_SNWP01000010.1"/>
</dbReference>
<dbReference type="GO" id="GO:0005524">
    <property type="term" value="F:ATP binding"/>
    <property type="evidence" value="ECO:0007669"/>
    <property type="project" value="UniProtKB-KW"/>
</dbReference>
<keyword evidence="2" id="KW-0067">ATP-binding</keyword>
<accession>A0A4R6J243</accession>
<name>A0A4R6J243_9BACT</name>
<dbReference type="GO" id="GO:0016020">
    <property type="term" value="C:membrane"/>
    <property type="evidence" value="ECO:0007669"/>
    <property type="project" value="TreeGrafter"/>
</dbReference>
<dbReference type="Gene3D" id="3.40.50.12780">
    <property type="entry name" value="N-terminal domain of ligase-like"/>
    <property type="match status" value="1"/>
</dbReference>
<keyword evidence="6" id="KW-1185">Reference proteome</keyword>
<evidence type="ECO:0000256" key="1">
    <source>
        <dbReference type="ARBA" id="ARBA00022741"/>
    </source>
</evidence>
<dbReference type="GO" id="GO:0004467">
    <property type="term" value="F:long-chain fatty acid-CoA ligase activity"/>
    <property type="evidence" value="ECO:0007669"/>
    <property type="project" value="UniProtKB-EC"/>
</dbReference>
<dbReference type="InterPro" id="IPR045851">
    <property type="entry name" value="AMP-bd_C_sf"/>
</dbReference>
<comment type="caution">
    <text evidence="5">The sequence shown here is derived from an EMBL/GenBank/DDBJ whole genome shotgun (WGS) entry which is preliminary data.</text>
</comment>
<organism evidence="5 6">
    <name type="scientific">Sediminibacterium goheungense</name>
    <dbReference type="NCBI Taxonomy" id="1086393"/>
    <lineage>
        <taxon>Bacteria</taxon>
        <taxon>Pseudomonadati</taxon>
        <taxon>Bacteroidota</taxon>
        <taxon>Chitinophagia</taxon>
        <taxon>Chitinophagales</taxon>
        <taxon>Chitinophagaceae</taxon>
        <taxon>Sediminibacterium</taxon>
    </lineage>
</organism>
<dbReference type="PANTHER" id="PTHR43272">
    <property type="entry name" value="LONG-CHAIN-FATTY-ACID--COA LIGASE"/>
    <property type="match status" value="1"/>
</dbReference>
<dbReference type="InterPro" id="IPR020845">
    <property type="entry name" value="AMP-binding_CS"/>
</dbReference>
<dbReference type="InterPro" id="IPR042099">
    <property type="entry name" value="ANL_N_sf"/>
</dbReference>
<feature type="domain" description="AMP-dependent synthetase/ligase" evidence="4">
    <location>
        <begin position="16"/>
        <end position="370"/>
    </location>
</feature>
<dbReference type="AlphaFoldDB" id="A0A4R6J243"/>
<dbReference type="Pfam" id="PF23562">
    <property type="entry name" value="AMP-binding_C_3"/>
    <property type="match status" value="1"/>
</dbReference>
<proteinExistence type="predicted"/>
<dbReference type="SUPFAM" id="SSF56801">
    <property type="entry name" value="Acetyl-CoA synthetase-like"/>
    <property type="match status" value="1"/>
</dbReference>
<keyword evidence="1" id="KW-0547">Nucleotide-binding</keyword>
<comment type="catalytic activity">
    <reaction evidence="3">
        <text>a long-chain fatty acid + ATP + CoA = a long-chain fatty acyl-CoA + AMP + diphosphate</text>
        <dbReference type="Rhea" id="RHEA:15421"/>
        <dbReference type="ChEBI" id="CHEBI:30616"/>
        <dbReference type="ChEBI" id="CHEBI:33019"/>
        <dbReference type="ChEBI" id="CHEBI:57287"/>
        <dbReference type="ChEBI" id="CHEBI:57560"/>
        <dbReference type="ChEBI" id="CHEBI:83139"/>
        <dbReference type="ChEBI" id="CHEBI:456215"/>
        <dbReference type="EC" id="6.2.1.3"/>
    </reaction>
    <physiologicalReaction direction="left-to-right" evidence="3">
        <dbReference type="Rhea" id="RHEA:15422"/>
    </physiologicalReaction>
</comment>
<evidence type="ECO:0000259" key="4">
    <source>
        <dbReference type="Pfam" id="PF00501"/>
    </source>
</evidence>
<evidence type="ECO:0000313" key="5">
    <source>
        <dbReference type="EMBL" id="TDO29339.1"/>
    </source>
</evidence>
<dbReference type="Proteomes" id="UP000295741">
    <property type="component" value="Unassembled WGS sequence"/>
</dbReference>
<evidence type="ECO:0000313" key="6">
    <source>
        <dbReference type="Proteomes" id="UP000295741"/>
    </source>
</evidence>
<protein>
    <submittedName>
        <fullName evidence="5">Long-chain acyl-CoA synthetase</fullName>
    </submittedName>
</protein>
<dbReference type="InterPro" id="IPR000873">
    <property type="entry name" value="AMP-dep_synth/lig_dom"/>
</dbReference>
<dbReference type="PROSITE" id="PS00455">
    <property type="entry name" value="AMP_BINDING"/>
    <property type="match status" value="1"/>
</dbReference>
<dbReference type="EMBL" id="SNWP01000010">
    <property type="protein sequence ID" value="TDO29339.1"/>
    <property type="molecule type" value="Genomic_DNA"/>
</dbReference>
<dbReference type="Pfam" id="PF00501">
    <property type="entry name" value="AMP-binding"/>
    <property type="match status" value="1"/>
</dbReference>
<evidence type="ECO:0000256" key="3">
    <source>
        <dbReference type="ARBA" id="ARBA00024484"/>
    </source>
</evidence>
<dbReference type="Gene3D" id="3.30.300.30">
    <property type="match status" value="1"/>
</dbReference>
<evidence type="ECO:0000256" key="2">
    <source>
        <dbReference type="ARBA" id="ARBA00022840"/>
    </source>
</evidence>